<dbReference type="PANTHER" id="PTHR30146">
    <property type="entry name" value="LACI-RELATED TRANSCRIPTIONAL REPRESSOR"/>
    <property type="match status" value="1"/>
</dbReference>
<keyword evidence="1" id="KW-0805">Transcription regulation</keyword>
<evidence type="ECO:0000256" key="2">
    <source>
        <dbReference type="ARBA" id="ARBA00023125"/>
    </source>
</evidence>
<dbReference type="AlphaFoldDB" id="A0A1H8AQF1"/>
<dbReference type="Pfam" id="PF13377">
    <property type="entry name" value="Peripla_BP_3"/>
    <property type="match status" value="1"/>
</dbReference>
<feature type="domain" description="HTH lacI-type" evidence="4">
    <location>
        <begin position="19"/>
        <end position="76"/>
    </location>
</feature>
<dbReference type="SUPFAM" id="SSF53822">
    <property type="entry name" value="Periplasmic binding protein-like I"/>
    <property type="match status" value="1"/>
</dbReference>
<evidence type="ECO:0000313" key="6">
    <source>
        <dbReference type="Proteomes" id="UP000198942"/>
    </source>
</evidence>
<evidence type="ECO:0000256" key="1">
    <source>
        <dbReference type="ARBA" id="ARBA00023015"/>
    </source>
</evidence>
<sequence length="355" mass="39933">MGYYILYLILVNFSRVKKLSIVDIANELKVSKTTVSFILNGRAKEKRIGEDLVERVTKYVEEVGYKPNSLAKSLRTGKSNTIGLMVEDISNPFFASIARLIEDRAYKNGYKILYCSTDNDTQKTKELINMFRDRHVDGYIIAPPEGIEDDVEQLLKDGLPVVMFDRHLPKVNTDYVEIDNLFSTYNATRHLIQQGYKNIAFVTFASTQTQMAARMQGYKDALKESRFTPVIKEIVFNQDEEMIIKPMTAFFKKHKDLDAVVFGTNHVGTCGLKIFGTLGIKVPEDMAVISFDDYDVFKLYSPPVTAIAQPVDEIADNVITVLLKKLNTKGVSTASHSIILKTNLQIRGSSSGLKG</sequence>
<dbReference type="CDD" id="cd19977">
    <property type="entry name" value="PBP1_EndR-like"/>
    <property type="match status" value="1"/>
</dbReference>
<dbReference type="GO" id="GO:0003700">
    <property type="term" value="F:DNA-binding transcription factor activity"/>
    <property type="evidence" value="ECO:0007669"/>
    <property type="project" value="TreeGrafter"/>
</dbReference>
<name>A0A1H8AQF1_9SPHI</name>
<dbReference type="EMBL" id="FOCL01000001">
    <property type="protein sequence ID" value="SEM72019.1"/>
    <property type="molecule type" value="Genomic_DNA"/>
</dbReference>
<dbReference type="PANTHER" id="PTHR30146:SF109">
    <property type="entry name" value="HTH-TYPE TRANSCRIPTIONAL REGULATOR GALS"/>
    <property type="match status" value="1"/>
</dbReference>
<dbReference type="PROSITE" id="PS50932">
    <property type="entry name" value="HTH_LACI_2"/>
    <property type="match status" value="1"/>
</dbReference>
<dbReference type="CDD" id="cd01392">
    <property type="entry name" value="HTH_LacI"/>
    <property type="match status" value="1"/>
</dbReference>
<dbReference type="SMART" id="SM00354">
    <property type="entry name" value="HTH_LACI"/>
    <property type="match status" value="1"/>
</dbReference>
<gene>
    <name evidence="5" type="ORF">SAMN05192574_101587</name>
</gene>
<dbReference type="SUPFAM" id="SSF47413">
    <property type="entry name" value="lambda repressor-like DNA-binding domains"/>
    <property type="match status" value="1"/>
</dbReference>
<dbReference type="Pfam" id="PF00356">
    <property type="entry name" value="LacI"/>
    <property type="match status" value="1"/>
</dbReference>
<dbReference type="Gene3D" id="1.10.260.40">
    <property type="entry name" value="lambda repressor-like DNA-binding domains"/>
    <property type="match status" value="1"/>
</dbReference>
<organism evidence="5 6">
    <name type="scientific">Mucilaginibacter gossypiicola</name>
    <dbReference type="NCBI Taxonomy" id="551995"/>
    <lineage>
        <taxon>Bacteria</taxon>
        <taxon>Pseudomonadati</taxon>
        <taxon>Bacteroidota</taxon>
        <taxon>Sphingobacteriia</taxon>
        <taxon>Sphingobacteriales</taxon>
        <taxon>Sphingobacteriaceae</taxon>
        <taxon>Mucilaginibacter</taxon>
    </lineage>
</organism>
<dbReference type="InterPro" id="IPR010982">
    <property type="entry name" value="Lambda_DNA-bd_dom_sf"/>
</dbReference>
<protein>
    <submittedName>
        <fullName evidence="5">Transcriptional regulator, LacI family</fullName>
    </submittedName>
</protein>
<evidence type="ECO:0000313" key="5">
    <source>
        <dbReference type="EMBL" id="SEM72019.1"/>
    </source>
</evidence>
<keyword evidence="2" id="KW-0238">DNA-binding</keyword>
<dbReference type="InterPro" id="IPR046335">
    <property type="entry name" value="LacI/GalR-like_sensor"/>
</dbReference>
<dbReference type="Proteomes" id="UP000198942">
    <property type="component" value="Unassembled WGS sequence"/>
</dbReference>
<dbReference type="InterPro" id="IPR028082">
    <property type="entry name" value="Peripla_BP_I"/>
</dbReference>
<keyword evidence="6" id="KW-1185">Reference proteome</keyword>
<dbReference type="GO" id="GO:0000976">
    <property type="term" value="F:transcription cis-regulatory region binding"/>
    <property type="evidence" value="ECO:0007669"/>
    <property type="project" value="TreeGrafter"/>
</dbReference>
<dbReference type="STRING" id="551995.SAMN05192574_101587"/>
<keyword evidence="3" id="KW-0804">Transcription</keyword>
<reference evidence="6" key="1">
    <citation type="submission" date="2016-10" db="EMBL/GenBank/DDBJ databases">
        <authorList>
            <person name="Varghese N."/>
            <person name="Submissions S."/>
        </authorList>
    </citation>
    <scope>NUCLEOTIDE SEQUENCE [LARGE SCALE GENOMIC DNA]</scope>
    <source>
        <strain evidence="6">Gh-48</strain>
    </source>
</reference>
<accession>A0A1H8AQF1</accession>
<dbReference type="InterPro" id="IPR000843">
    <property type="entry name" value="HTH_LacI"/>
</dbReference>
<evidence type="ECO:0000256" key="3">
    <source>
        <dbReference type="ARBA" id="ARBA00023163"/>
    </source>
</evidence>
<evidence type="ECO:0000259" key="4">
    <source>
        <dbReference type="PROSITE" id="PS50932"/>
    </source>
</evidence>
<proteinExistence type="predicted"/>
<dbReference type="Gene3D" id="3.40.50.2300">
    <property type="match status" value="2"/>
</dbReference>